<gene>
    <name evidence="6" type="primary">SMF3_2</name>
    <name evidence="6" type="ORF">N0V93_008824</name>
</gene>
<name>A0A9W9CV47_9PEZI</name>
<evidence type="ECO:0000256" key="2">
    <source>
        <dbReference type="ARBA" id="ARBA00022692"/>
    </source>
</evidence>
<feature type="transmembrane region" description="Helical" evidence="5">
    <location>
        <begin position="201"/>
        <end position="221"/>
    </location>
</feature>
<keyword evidence="2 5" id="KW-0812">Transmembrane</keyword>
<feature type="transmembrane region" description="Helical" evidence="5">
    <location>
        <begin position="272"/>
        <end position="295"/>
    </location>
</feature>
<dbReference type="NCBIfam" id="TIGR01197">
    <property type="entry name" value="nramp"/>
    <property type="match status" value="1"/>
</dbReference>
<feature type="transmembrane region" description="Helical" evidence="5">
    <location>
        <begin position="125"/>
        <end position="146"/>
    </location>
</feature>
<feature type="transmembrane region" description="Helical" evidence="5">
    <location>
        <begin position="393"/>
        <end position="418"/>
    </location>
</feature>
<evidence type="ECO:0000256" key="1">
    <source>
        <dbReference type="ARBA" id="ARBA00004141"/>
    </source>
</evidence>
<dbReference type="AlphaFoldDB" id="A0A9W9CV47"/>
<dbReference type="PRINTS" id="PR00447">
    <property type="entry name" value="NATRESASSCMP"/>
</dbReference>
<feature type="transmembrane region" description="Helical" evidence="5">
    <location>
        <begin position="167"/>
        <end position="195"/>
    </location>
</feature>
<dbReference type="InterPro" id="IPR001046">
    <property type="entry name" value="NRAMP_fam"/>
</dbReference>
<evidence type="ECO:0000313" key="6">
    <source>
        <dbReference type="EMBL" id="KAJ4388217.1"/>
    </source>
</evidence>
<sequence>MAHLNKADMLATETVMVSEKDDHAFVQTSSASVLSMDDSSSGHHSTKKRSMANLRREFKDSARSTAVSLRRPDLLAKKAGKNTWRVLSNYAKFVGPGFMISVAYIDPGNYATDVAAGASFRFRLLFIVLMSNIFAIFLQSLSIKLGSVTGYNLAEACKHYCPKWVNIALYVLAEVAIIATDVAEVIGTAIALNLLEPRIPLVAGCAISIADVLIILLFFNVKGSMKGIRIFEIFVAALVMAVVVCFCVQLGLIQNTSAGDVFRGYIPSDTLIQPTAIFQACGILGATVMPHSIYLGSGMVQSRLLEYDQDNGIVPSGATIDEFEEKKETYRPSLAAIKFCMKYSMAEVGISLFSFALFVNSAILIVAGASLFGTDGADDADLFGIFDLLSTNVAPAAGTIFALALLFSGVSAGIVCTLAGQMVSEGSLDWSIAPWKQRLVTRTISITPSIIIAGAVGRQGLSAALEGSQVVLSVCLPFITAPLIWFTCKSQYMTVKTPHFHEGVWTDAHQKAGNMRNGWLTTAAAVIIWLIITVMNIANLVLLGVNPS</sequence>
<dbReference type="GO" id="GO:0030026">
    <property type="term" value="P:intracellular manganese ion homeostasis"/>
    <property type="evidence" value="ECO:0007669"/>
    <property type="project" value="TreeGrafter"/>
</dbReference>
<dbReference type="NCBIfam" id="NF037982">
    <property type="entry name" value="Nramp_1"/>
    <property type="match status" value="1"/>
</dbReference>
<keyword evidence="7" id="KW-1185">Reference proteome</keyword>
<comment type="subcellular location">
    <subcellularLocation>
        <location evidence="1">Membrane</location>
        <topology evidence="1">Multi-pass membrane protein</topology>
    </subcellularLocation>
</comment>
<dbReference type="Proteomes" id="UP001140453">
    <property type="component" value="Unassembled WGS sequence"/>
</dbReference>
<protein>
    <submittedName>
        <fullName evidence="6">NRAMP-like transporter smf-3</fullName>
    </submittedName>
</protein>
<dbReference type="GO" id="GO:0005886">
    <property type="term" value="C:plasma membrane"/>
    <property type="evidence" value="ECO:0007669"/>
    <property type="project" value="TreeGrafter"/>
</dbReference>
<accession>A0A9W9CV47</accession>
<feature type="transmembrane region" description="Helical" evidence="5">
    <location>
        <begin position="348"/>
        <end position="373"/>
    </location>
</feature>
<dbReference type="PANTHER" id="PTHR11706:SF101">
    <property type="entry name" value="MANGANESE TRANSPORTER SMF1"/>
    <property type="match status" value="1"/>
</dbReference>
<dbReference type="GO" id="GO:0015086">
    <property type="term" value="F:cadmium ion transmembrane transporter activity"/>
    <property type="evidence" value="ECO:0007669"/>
    <property type="project" value="TreeGrafter"/>
</dbReference>
<evidence type="ECO:0000313" key="7">
    <source>
        <dbReference type="Proteomes" id="UP001140453"/>
    </source>
</evidence>
<evidence type="ECO:0000256" key="5">
    <source>
        <dbReference type="SAM" id="Phobius"/>
    </source>
</evidence>
<feature type="transmembrane region" description="Helical" evidence="5">
    <location>
        <begin position="87"/>
        <end position="105"/>
    </location>
</feature>
<feature type="transmembrane region" description="Helical" evidence="5">
    <location>
        <begin position="439"/>
        <end position="457"/>
    </location>
</feature>
<dbReference type="OrthoDB" id="409173at2759"/>
<organism evidence="6 7">
    <name type="scientific">Gnomoniopsis smithogilvyi</name>
    <dbReference type="NCBI Taxonomy" id="1191159"/>
    <lineage>
        <taxon>Eukaryota</taxon>
        <taxon>Fungi</taxon>
        <taxon>Dikarya</taxon>
        <taxon>Ascomycota</taxon>
        <taxon>Pezizomycotina</taxon>
        <taxon>Sordariomycetes</taxon>
        <taxon>Sordariomycetidae</taxon>
        <taxon>Diaporthales</taxon>
        <taxon>Gnomoniaceae</taxon>
        <taxon>Gnomoniopsis</taxon>
    </lineage>
</organism>
<feature type="transmembrane region" description="Helical" evidence="5">
    <location>
        <begin position="469"/>
        <end position="488"/>
    </location>
</feature>
<dbReference type="EMBL" id="JAPEVB010000005">
    <property type="protein sequence ID" value="KAJ4388217.1"/>
    <property type="molecule type" value="Genomic_DNA"/>
</dbReference>
<keyword evidence="4 5" id="KW-0472">Membrane</keyword>
<feature type="transmembrane region" description="Helical" evidence="5">
    <location>
        <begin position="233"/>
        <end position="252"/>
    </location>
</feature>
<evidence type="ECO:0000256" key="3">
    <source>
        <dbReference type="ARBA" id="ARBA00022989"/>
    </source>
</evidence>
<comment type="caution">
    <text evidence="6">The sequence shown here is derived from an EMBL/GenBank/DDBJ whole genome shotgun (WGS) entry which is preliminary data.</text>
</comment>
<dbReference type="PANTHER" id="PTHR11706">
    <property type="entry name" value="SOLUTE CARRIER PROTEIN FAMILY 11 MEMBER"/>
    <property type="match status" value="1"/>
</dbReference>
<dbReference type="GO" id="GO:0034755">
    <property type="term" value="P:iron ion transmembrane transport"/>
    <property type="evidence" value="ECO:0007669"/>
    <property type="project" value="TreeGrafter"/>
</dbReference>
<keyword evidence="3 5" id="KW-1133">Transmembrane helix</keyword>
<evidence type="ECO:0000256" key="4">
    <source>
        <dbReference type="ARBA" id="ARBA00023136"/>
    </source>
</evidence>
<dbReference type="GO" id="GO:0005384">
    <property type="term" value="F:manganese ion transmembrane transporter activity"/>
    <property type="evidence" value="ECO:0007669"/>
    <property type="project" value="TreeGrafter"/>
</dbReference>
<proteinExistence type="predicted"/>
<reference evidence="6" key="1">
    <citation type="submission" date="2022-10" db="EMBL/GenBank/DDBJ databases">
        <title>Tapping the CABI collections for fungal endophytes: first genome assemblies for Collariella, Neodidymelliopsis, Ascochyta clinopodiicola, Didymella pomorum, Didymosphaeria variabile, Neocosmospora piperis and Neocucurbitaria cava.</title>
        <authorList>
            <person name="Hill R."/>
        </authorList>
    </citation>
    <scope>NUCLEOTIDE SEQUENCE</scope>
    <source>
        <strain evidence="6">IMI 355082</strain>
    </source>
</reference>
<feature type="transmembrane region" description="Helical" evidence="5">
    <location>
        <begin position="519"/>
        <end position="545"/>
    </location>
</feature>
<dbReference type="Pfam" id="PF01566">
    <property type="entry name" value="Nramp"/>
    <property type="match status" value="1"/>
</dbReference>